<feature type="compositionally biased region" description="Polar residues" evidence="1">
    <location>
        <begin position="53"/>
        <end position="62"/>
    </location>
</feature>
<dbReference type="Gene3D" id="3.40.710.10">
    <property type="entry name" value="DD-peptidase/beta-lactamase superfamily"/>
    <property type="match status" value="1"/>
</dbReference>
<dbReference type="STRING" id="1122997.GCA_000425285_00339"/>
<evidence type="ECO:0000256" key="2">
    <source>
        <dbReference type="SAM" id="SignalP"/>
    </source>
</evidence>
<dbReference type="AlphaFoldDB" id="A0A3S4VK88"/>
<keyword evidence="4" id="KW-1185">Reference proteome</keyword>
<feature type="region of interest" description="Disordered" evidence="1">
    <location>
        <begin position="25"/>
        <end position="83"/>
    </location>
</feature>
<feature type="compositionally biased region" description="Low complexity" evidence="1">
    <location>
        <begin position="63"/>
        <end position="83"/>
    </location>
</feature>
<sequence>MRTLVVAVVVAVIAAAAILAATRAGHRGGSASGSGHSSGGPATALATRPSAGPHSQQTATTHSPADSRSPASPAPAPASAAVHAVSTSTGAAMGLSITPVGSTGRPWTSGTLGAGAAWSTIKVPLVMASLSAGTATLGDADVRAAIISSDNAAAERLTRRLGTDAAAASAVKAQLVARGDTTTVPARVRTRPDFSVLGQTSWRLDDQAAFLATAACRPHDAGLLKLMGQIEQDQRWGLGTLPGARFKGGWGPDTSGHYLVRQVGLVTVSGRSYAVAMAARAPDGSFAAGTAALDQLATRLPALVRALPAGAAKGRC</sequence>
<evidence type="ECO:0000256" key="1">
    <source>
        <dbReference type="SAM" id="MobiDB-lite"/>
    </source>
</evidence>
<protein>
    <recommendedName>
        <fullName evidence="5">Serine hydrolase</fullName>
    </recommendedName>
</protein>
<accession>A0A3S4VK88</accession>
<keyword evidence="2" id="KW-0732">Signal</keyword>
<dbReference type="SUPFAM" id="SSF56601">
    <property type="entry name" value="beta-lactamase/transpeptidase-like"/>
    <property type="match status" value="1"/>
</dbReference>
<feature type="compositionally biased region" description="Gly residues" evidence="1">
    <location>
        <begin position="27"/>
        <end position="38"/>
    </location>
</feature>
<feature type="chain" id="PRO_5039486319" description="Serine hydrolase" evidence="2">
    <location>
        <begin position="21"/>
        <end position="316"/>
    </location>
</feature>
<gene>
    <name evidence="3" type="ORF">NCTC13652_01981</name>
</gene>
<evidence type="ECO:0000313" key="3">
    <source>
        <dbReference type="EMBL" id="VEI03768.1"/>
    </source>
</evidence>
<organism evidence="3 4">
    <name type="scientific">Acidipropionibacterium jensenii</name>
    <dbReference type="NCBI Taxonomy" id="1749"/>
    <lineage>
        <taxon>Bacteria</taxon>
        <taxon>Bacillati</taxon>
        <taxon>Actinomycetota</taxon>
        <taxon>Actinomycetes</taxon>
        <taxon>Propionibacteriales</taxon>
        <taxon>Propionibacteriaceae</taxon>
        <taxon>Acidipropionibacterium</taxon>
    </lineage>
</organism>
<proteinExistence type="predicted"/>
<reference evidence="3 4" key="1">
    <citation type="submission" date="2018-12" db="EMBL/GenBank/DDBJ databases">
        <authorList>
            <consortium name="Pathogen Informatics"/>
        </authorList>
    </citation>
    <scope>NUCLEOTIDE SEQUENCE [LARGE SCALE GENOMIC DNA]</scope>
    <source>
        <strain evidence="3 4">NCTC13652</strain>
    </source>
</reference>
<dbReference type="Proteomes" id="UP000277858">
    <property type="component" value="Chromosome"/>
</dbReference>
<evidence type="ECO:0000313" key="4">
    <source>
        <dbReference type="Proteomes" id="UP000277858"/>
    </source>
</evidence>
<name>A0A3S4VK88_9ACTN</name>
<dbReference type="EMBL" id="LR134473">
    <property type="protein sequence ID" value="VEI03768.1"/>
    <property type="molecule type" value="Genomic_DNA"/>
</dbReference>
<evidence type="ECO:0008006" key="5">
    <source>
        <dbReference type="Google" id="ProtNLM"/>
    </source>
</evidence>
<dbReference type="InterPro" id="IPR012338">
    <property type="entry name" value="Beta-lactam/transpept-like"/>
</dbReference>
<feature type="signal peptide" evidence="2">
    <location>
        <begin position="1"/>
        <end position="20"/>
    </location>
</feature>